<evidence type="ECO:0000256" key="1">
    <source>
        <dbReference type="ARBA" id="ARBA00008226"/>
    </source>
</evidence>
<dbReference type="Pfam" id="PF03129">
    <property type="entry name" value="HGTP_anticodon"/>
    <property type="match status" value="1"/>
</dbReference>
<dbReference type="GO" id="GO:0005737">
    <property type="term" value="C:cytoplasm"/>
    <property type="evidence" value="ECO:0007669"/>
    <property type="project" value="UniProtKB-SubCell"/>
</dbReference>
<sequence length="419" mass="47641">MIKAITGTKDILPSEISKWYFLESIVKKKLSNFNYKEIRTPIFENTTLFARGIGEGTDIVSKEMYTFLDRSGESITLRPELTASVVRAFIEHSLEKKQSLNKFFYIGPMFRQERPQAGRYRQFHQFGAEALGSNDPLLDAEMIIIAYDILSELGLKNLEVKINSLGVPSEREVYKNELKEYLKNHFSKLSEESKKRFNTNVLRIFDSKDERDIEIMKKAPLLINYLNEESLNHFEVVKSTLKNAKINFVVDSSLVRGLDYYTHTTFEIVSGSVGSQSALCGGGRYNGLIKELGGSDLPGVGFAAGMERILLACENENILNLPEDKIDLYIVTLDKSKSDISYKIAVELRRKNKIVELDYLSRSVKAQMREANKFNAKFVLFVGGEELNNNEVILKNMIDGTQENISLSDIDKLLYKLGE</sequence>
<keyword evidence="5 8" id="KW-0648">Protein biosynthesis</keyword>
<dbReference type="SUPFAM" id="SSF55681">
    <property type="entry name" value="Class II aaRS and biotin synthetases"/>
    <property type="match status" value="1"/>
</dbReference>
<dbReference type="PIRSF" id="PIRSF001549">
    <property type="entry name" value="His-tRNA_synth"/>
    <property type="match status" value="1"/>
</dbReference>
<comment type="caution">
    <text evidence="11">The sequence shown here is derived from an EMBL/GenBank/DDBJ whole genome shotgun (WGS) entry which is preliminary data.</text>
</comment>
<organism evidence="11 12">
    <name type="scientific">Stygiobacter electus</name>
    <dbReference type="NCBI Taxonomy" id="3032292"/>
    <lineage>
        <taxon>Bacteria</taxon>
        <taxon>Pseudomonadati</taxon>
        <taxon>Ignavibacteriota</taxon>
        <taxon>Ignavibacteria</taxon>
        <taxon>Ignavibacteriales</taxon>
        <taxon>Melioribacteraceae</taxon>
        <taxon>Stygiobacter</taxon>
    </lineage>
</organism>
<dbReference type="InterPro" id="IPR015807">
    <property type="entry name" value="His-tRNA-ligase"/>
</dbReference>
<comment type="catalytic activity">
    <reaction evidence="7 8">
        <text>tRNA(His) + L-histidine + ATP = L-histidyl-tRNA(His) + AMP + diphosphate + H(+)</text>
        <dbReference type="Rhea" id="RHEA:17313"/>
        <dbReference type="Rhea" id="RHEA-COMP:9665"/>
        <dbReference type="Rhea" id="RHEA-COMP:9689"/>
        <dbReference type="ChEBI" id="CHEBI:15378"/>
        <dbReference type="ChEBI" id="CHEBI:30616"/>
        <dbReference type="ChEBI" id="CHEBI:33019"/>
        <dbReference type="ChEBI" id="CHEBI:57595"/>
        <dbReference type="ChEBI" id="CHEBI:78442"/>
        <dbReference type="ChEBI" id="CHEBI:78527"/>
        <dbReference type="ChEBI" id="CHEBI:456215"/>
        <dbReference type="EC" id="6.1.1.21"/>
    </reaction>
</comment>
<keyword evidence="6 8" id="KW-0030">Aminoacyl-tRNA synthetase</keyword>
<dbReference type="GO" id="GO:0004821">
    <property type="term" value="F:histidine-tRNA ligase activity"/>
    <property type="evidence" value="ECO:0007669"/>
    <property type="project" value="UniProtKB-UniRule"/>
</dbReference>
<gene>
    <name evidence="8 11" type="primary">hisS</name>
    <name evidence="11" type="ORF">P0M35_10835</name>
</gene>
<evidence type="ECO:0000259" key="10">
    <source>
        <dbReference type="PROSITE" id="PS50862"/>
    </source>
</evidence>
<feature type="binding site" evidence="9">
    <location>
        <position position="129"/>
    </location>
    <ligand>
        <name>L-histidine</name>
        <dbReference type="ChEBI" id="CHEBI:57595"/>
    </ligand>
</feature>
<evidence type="ECO:0000256" key="2">
    <source>
        <dbReference type="ARBA" id="ARBA00011738"/>
    </source>
</evidence>
<keyword evidence="8" id="KW-0963">Cytoplasm</keyword>
<dbReference type="EC" id="6.1.1.21" evidence="8"/>
<proteinExistence type="inferred from homology"/>
<feature type="domain" description="Aminoacyl-transfer RNA synthetases class-II family profile" evidence="10">
    <location>
        <begin position="1"/>
        <end position="322"/>
    </location>
</feature>
<evidence type="ECO:0000256" key="4">
    <source>
        <dbReference type="ARBA" id="ARBA00022741"/>
    </source>
</evidence>
<dbReference type="InterPro" id="IPR004516">
    <property type="entry name" value="HisRS/HisZ"/>
</dbReference>
<dbReference type="SUPFAM" id="SSF52954">
    <property type="entry name" value="Class II aaRS ABD-related"/>
    <property type="match status" value="1"/>
</dbReference>
<evidence type="ECO:0000256" key="6">
    <source>
        <dbReference type="ARBA" id="ARBA00023146"/>
    </source>
</evidence>
<feature type="binding site" evidence="9">
    <location>
        <begin position="80"/>
        <end position="82"/>
    </location>
    <ligand>
        <name>L-histidine</name>
        <dbReference type="ChEBI" id="CHEBI:57595"/>
    </ligand>
</feature>
<dbReference type="InterPro" id="IPR004154">
    <property type="entry name" value="Anticodon-bd"/>
</dbReference>
<keyword evidence="12" id="KW-1185">Reference proteome</keyword>
<evidence type="ECO:0000256" key="7">
    <source>
        <dbReference type="ARBA" id="ARBA00047639"/>
    </source>
</evidence>
<accession>A0AAE3TES0</accession>
<keyword evidence="4 8" id="KW-0547">Nucleotide-binding</keyword>
<dbReference type="EMBL" id="JARGDL010000016">
    <property type="protein sequence ID" value="MDF1612647.1"/>
    <property type="molecule type" value="Genomic_DNA"/>
</dbReference>
<comment type="similarity">
    <text evidence="1 8">Belongs to the class-II aminoacyl-tRNA synthetase family.</text>
</comment>
<feature type="binding site" evidence="9">
    <location>
        <position position="111"/>
    </location>
    <ligand>
        <name>L-histidine</name>
        <dbReference type="ChEBI" id="CHEBI:57595"/>
    </ligand>
</feature>
<dbReference type="PANTHER" id="PTHR43707:SF1">
    <property type="entry name" value="HISTIDINE--TRNA LIGASE, MITOCHONDRIAL-RELATED"/>
    <property type="match status" value="1"/>
</dbReference>
<evidence type="ECO:0000256" key="3">
    <source>
        <dbReference type="ARBA" id="ARBA00022598"/>
    </source>
</evidence>
<dbReference type="CDD" id="cd00773">
    <property type="entry name" value="HisRS-like_core"/>
    <property type="match status" value="1"/>
</dbReference>
<dbReference type="NCBIfam" id="TIGR00442">
    <property type="entry name" value="hisS"/>
    <property type="match status" value="1"/>
</dbReference>
<evidence type="ECO:0000256" key="8">
    <source>
        <dbReference type="HAMAP-Rule" id="MF_00127"/>
    </source>
</evidence>
<protein>
    <recommendedName>
        <fullName evidence="8">Histidine--tRNA ligase</fullName>
        <ecNumber evidence="8">6.1.1.21</ecNumber>
    </recommendedName>
    <alternativeName>
        <fullName evidence="8">Histidyl-tRNA synthetase</fullName>
        <shortName evidence="8">HisRS</shortName>
    </alternativeName>
</protein>
<evidence type="ECO:0000256" key="9">
    <source>
        <dbReference type="PIRSR" id="PIRSR001549-1"/>
    </source>
</evidence>
<reference evidence="11" key="1">
    <citation type="submission" date="2023-03" db="EMBL/GenBank/DDBJ databases">
        <title>Stygiobacter electus gen. nov., sp. nov., facultatively anaerobic thermotolerant bacterium of the class Ignavibacteria from a well of Yessentuki mineral water deposit.</title>
        <authorList>
            <person name="Podosokorskaya O.A."/>
            <person name="Elcheninov A.G."/>
            <person name="Petrova N.F."/>
            <person name="Zavarzina D.G."/>
            <person name="Kublanov I.V."/>
            <person name="Merkel A.Y."/>
        </authorList>
    </citation>
    <scope>NUCLEOTIDE SEQUENCE</scope>
    <source>
        <strain evidence="11">09-Me</strain>
    </source>
</reference>
<dbReference type="GO" id="GO:0006427">
    <property type="term" value="P:histidyl-tRNA aminoacylation"/>
    <property type="evidence" value="ECO:0007669"/>
    <property type="project" value="UniProtKB-UniRule"/>
</dbReference>
<dbReference type="HAMAP" id="MF_00127">
    <property type="entry name" value="His_tRNA_synth"/>
    <property type="match status" value="1"/>
</dbReference>
<evidence type="ECO:0000256" key="5">
    <source>
        <dbReference type="ARBA" id="ARBA00022917"/>
    </source>
</evidence>
<keyword evidence="8" id="KW-0067">ATP-binding</keyword>
<feature type="binding site" evidence="9">
    <location>
        <position position="125"/>
    </location>
    <ligand>
        <name>L-histidine</name>
        <dbReference type="ChEBI" id="CHEBI:57595"/>
    </ligand>
</feature>
<comment type="subunit">
    <text evidence="2 8">Homodimer.</text>
</comment>
<dbReference type="RefSeq" id="WP_321536418.1">
    <property type="nucleotide sequence ID" value="NZ_JARGDL010000016.1"/>
</dbReference>
<feature type="binding site" evidence="9">
    <location>
        <position position="256"/>
    </location>
    <ligand>
        <name>L-histidine</name>
        <dbReference type="ChEBI" id="CHEBI:57595"/>
    </ligand>
</feature>
<feature type="binding site" evidence="9">
    <location>
        <begin position="260"/>
        <end position="261"/>
    </location>
    <ligand>
        <name>L-histidine</name>
        <dbReference type="ChEBI" id="CHEBI:57595"/>
    </ligand>
</feature>
<dbReference type="Gene3D" id="3.40.50.800">
    <property type="entry name" value="Anticodon-binding domain"/>
    <property type="match status" value="1"/>
</dbReference>
<dbReference type="Proteomes" id="UP001221302">
    <property type="component" value="Unassembled WGS sequence"/>
</dbReference>
<dbReference type="AlphaFoldDB" id="A0AAE3TES0"/>
<keyword evidence="3 8" id="KW-0436">Ligase</keyword>
<evidence type="ECO:0000313" key="11">
    <source>
        <dbReference type="EMBL" id="MDF1612647.1"/>
    </source>
</evidence>
<dbReference type="Pfam" id="PF13393">
    <property type="entry name" value="tRNA-synt_His"/>
    <property type="match status" value="1"/>
</dbReference>
<dbReference type="InterPro" id="IPR006195">
    <property type="entry name" value="aa-tRNA-synth_II"/>
</dbReference>
<dbReference type="InterPro" id="IPR045864">
    <property type="entry name" value="aa-tRNA-synth_II/BPL/LPL"/>
</dbReference>
<dbReference type="GO" id="GO:0005524">
    <property type="term" value="F:ATP binding"/>
    <property type="evidence" value="ECO:0007669"/>
    <property type="project" value="UniProtKB-UniRule"/>
</dbReference>
<dbReference type="InterPro" id="IPR036621">
    <property type="entry name" value="Anticodon-bd_dom_sf"/>
</dbReference>
<dbReference type="PROSITE" id="PS50862">
    <property type="entry name" value="AA_TRNA_LIGASE_II"/>
    <property type="match status" value="1"/>
</dbReference>
<name>A0AAE3TES0_9BACT</name>
<dbReference type="InterPro" id="IPR041715">
    <property type="entry name" value="HisRS-like_core"/>
</dbReference>
<dbReference type="Gene3D" id="3.30.930.10">
    <property type="entry name" value="Bira Bifunctional Protein, Domain 2"/>
    <property type="match status" value="1"/>
</dbReference>
<dbReference type="PANTHER" id="PTHR43707">
    <property type="entry name" value="HISTIDYL-TRNA SYNTHETASE"/>
    <property type="match status" value="1"/>
</dbReference>
<evidence type="ECO:0000313" key="12">
    <source>
        <dbReference type="Proteomes" id="UP001221302"/>
    </source>
</evidence>
<comment type="subcellular location">
    <subcellularLocation>
        <location evidence="8">Cytoplasm</location>
    </subcellularLocation>
</comment>